<keyword evidence="4" id="KW-0812">Transmembrane</keyword>
<reference evidence="5 7" key="2">
    <citation type="submission" date="2018-11" db="EMBL/GenBank/DDBJ databases">
        <authorList>
            <consortium name="Pathogen Informatics"/>
        </authorList>
    </citation>
    <scope>NUCLEOTIDE SEQUENCE [LARGE SCALE GENOMIC DNA]</scope>
</reference>
<organism evidence="6 8">
    <name type="scientific">Dracunculus medinensis</name>
    <name type="common">Guinea worm</name>
    <dbReference type="NCBI Taxonomy" id="318479"/>
    <lineage>
        <taxon>Eukaryota</taxon>
        <taxon>Metazoa</taxon>
        <taxon>Ecdysozoa</taxon>
        <taxon>Nematoda</taxon>
        <taxon>Chromadorea</taxon>
        <taxon>Rhabditida</taxon>
        <taxon>Spirurina</taxon>
        <taxon>Dracunculoidea</taxon>
        <taxon>Dracunculidae</taxon>
        <taxon>Dracunculus</taxon>
    </lineage>
</organism>
<dbReference type="GO" id="GO:0006751">
    <property type="term" value="P:glutathione catabolic process"/>
    <property type="evidence" value="ECO:0007669"/>
    <property type="project" value="InterPro"/>
</dbReference>
<sequence>MIIYYVISTVSFLIATIILGAVLIKILFMQAKDKNNNDKKLSCNVSTNFMDDSIKWPKPSASFLGKFKKAAVSSENGQCSEIARNILLAGGNAVDAAIGSMLCLGVVNPQFSGLGGGFFMTIYNSTNQHCLSLNARGKAPDSLNISTFYDNDYSKHGYNAVAIPAEVHGFWTAYKKFGSGKIVWEELFQPSIDLAINGFPVSFSLAAILTEREDQIRLDSALKKIFIDPITERAYEEGDIIKREHLGFTLRLIANSSDPIALFYQGGLAQTIAAEIFENESPVENREFLDEFVMCGPPPPSSAVVAQSIVAVVSEFFGREKGYSLESPLFYHTFIEAGKYTYGDKFKLGDAYFNEALMKIARNMTKKTYARWIKTMIQKKIAPKEYYNLKTNQRDDHGTSSVVIIDQSNNAVSCSGSLNRMYRFGSMRASPTLGIIWNDNMQDFSQPSKNGSNGNQHEANSIAPGKRPMSSMSPLIIYSKKTGKTKLAIAASGGSPLISAMAQVIIRIFLFNQTVKEAIDAPRIHQFGPSTTEYEKSFPQKLISYLINDYAQIMVPSKQYLGSVQALEVKENGFIYGSNDFRKPVTTYATGY</sequence>
<dbReference type="InterPro" id="IPR029055">
    <property type="entry name" value="Ntn_hydrolases_N"/>
</dbReference>
<dbReference type="Gene3D" id="3.60.20.40">
    <property type="match status" value="1"/>
</dbReference>
<proteinExistence type="predicted"/>
<dbReference type="Proteomes" id="UP000274756">
    <property type="component" value="Unassembled WGS sequence"/>
</dbReference>
<evidence type="ECO:0000256" key="3">
    <source>
        <dbReference type="SAM" id="MobiDB-lite"/>
    </source>
</evidence>
<dbReference type="AlphaFoldDB" id="A0A158Q6H9"/>
<feature type="binding site" evidence="2">
    <location>
        <begin position="470"/>
        <end position="471"/>
    </location>
    <ligand>
        <name>L-glutamate</name>
        <dbReference type="ChEBI" id="CHEBI:29985"/>
    </ligand>
</feature>
<evidence type="ECO:0000256" key="4">
    <source>
        <dbReference type="SAM" id="Phobius"/>
    </source>
</evidence>
<protein>
    <submittedName>
        <fullName evidence="8">Gamma-glutamyltransferase</fullName>
    </submittedName>
</protein>
<dbReference type="InterPro" id="IPR043138">
    <property type="entry name" value="GGT_lsub"/>
</dbReference>
<accession>A0A158Q6H9</accession>
<dbReference type="Proteomes" id="UP000038040">
    <property type="component" value="Unplaced"/>
</dbReference>
<feature type="binding site" evidence="2">
    <location>
        <position position="494"/>
    </location>
    <ligand>
        <name>L-glutamate</name>
        <dbReference type="ChEBI" id="CHEBI:29985"/>
    </ligand>
</feature>
<dbReference type="SUPFAM" id="SSF56235">
    <property type="entry name" value="N-terminal nucleophile aminohydrolases (Ntn hydrolases)"/>
    <property type="match status" value="1"/>
</dbReference>
<evidence type="ECO:0000313" key="8">
    <source>
        <dbReference type="WBParaSite" id="DME_0001014401-mRNA-1"/>
    </source>
</evidence>
<dbReference type="WBParaSite" id="DME_0001014401-mRNA-1">
    <property type="protein sequence ID" value="DME_0001014401-mRNA-1"/>
    <property type="gene ID" value="DME_0001014401"/>
</dbReference>
<feature type="binding site" evidence="2">
    <location>
        <begin position="417"/>
        <end position="419"/>
    </location>
    <ligand>
        <name>L-glutamate</name>
        <dbReference type="ChEBI" id="CHEBI:29985"/>
    </ligand>
</feature>
<dbReference type="EMBL" id="UYYG01001256">
    <property type="protein sequence ID" value="VDN60866.1"/>
    <property type="molecule type" value="Genomic_DNA"/>
</dbReference>
<dbReference type="Gene3D" id="1.10.246.130">
    <property type="match status" value="1"/>
</dbReference>
<name>A0A158Q6H9_DRAME</name>
<dbReference type="GO" id="GO:0036374">
    <property type="term" value="F:glutathione hydrolase activity"/>
    <property type="evidence" value="ECO:0007669"/>
    <property type="project" value="InterPro"/>
</dbReference>
<evidence type="ECO:0000256" key="2">
    <source>
        <dbReference type="PIRSR" id="PIRSR600101-2"/>
    </source>
</evidence>
<keyword evidence="4" id="KW-0472">Membrane</keyword>
<feature type="active site" description="Nucleophile" evidence="1">
    <location>
        <position position="399"/>
    </location>
</feature>
<dbReference type="Pfam" id="PF01019">
    <property type="entry name" value="G_glu_transpept"/>
    <property type="match status" value="1"/>
</dbReference>
<reference evidence="8" key="1">
    <citation type="submission" date="2016-04" db="UniProtKB">
        <authorList>
            <consortium name="WormBaseParasite"/>
        </authorList>
    </citation>
    <scope>IDENTIFICATION</scope>
</reference>
<evidence type="ECO:0000313" key="6">
    <source>
        <dbReference type="Proteomes" id="UP000038040"/>
    </source>
</evidence>
<dbReference type="STRING" id="318479.A0A158Q6H9"/>
<dbReference type="PANTHER" id="PTHR11686:SF46">
    <property type="entry name" value="GAMMA-GLUTAMYLTRANSPEPTIDASE 1"/>
    <property type="match status" value="1"/>
</dbReference>
<feature type="region of interest" description="Disordered" evidence="3">
    <location>
        <begin position="444"/>
        <end position="468"/>
    </location>
</feature>
<feature type="transmembrane region" description="Helical" evidence="4">
    <location>
        <begin position="6"/>
        <end position="28"/>
    </location>
</feature>
<dbReference type="GO" id="GO:0005886">
    <property type="term" value="C:plasma membrane"/>
    <property type="evidence" value="ECO:0007669"/>
    <property type="project" value="TreeGrafter"/>
</dbReference>
<feature type="compositionally biased region" description="Polar residues" evidence="3">
    <location>
        <begin position="444"/>
        <end position="459"/>
    </location>
</feature>
<dbReference type="InterPro" id="IPR043137">
    <property type="entry name" value="GGT_ssub_C"/>
</dbReference>
<keyword evidence="7" id="KW-1185">Reference proteome</keyword>
<dbReference type="InterPro" id="IPR000101">
    <property type="entry name" value="GGT_peptidase"/>
</dbReference>
<keyword evidence="4" id="KW-1133">Transmembrane helix</keyword>
<feature type="binding site" evidence="2">
    <location>
        <position position="136"/>
    </location>
    <ligand>
        <name>L-glutamate</name>
        <dbReference type="ChEBI" id="CHEBI:29985"/>
    </ligand>
</feature>
<gene>
    <name evidence="5" type="ORF">DME_LOCUS10839</name>
</gene>
<feature type="binding site" evidence="2">
    <location>
        <position position="443"/>
    </location>
    <ligand>
        <name>L-glutamate</name>
        <dbReference type="ChEBI" id="CHEBI:29985"/>
    </ligand>
</feature>
<dbReference type="PANTHER" id="PTHR11686">
    <property type="entry name" value="GAMMA GLUTAMYL TRANSPEPTIDASE"/>
    <property type="match status" value="1"/>
</dbReference>
<evidence type="ECO:0000256" key="1">
    <source>
        <dbReference type="PIRSR" id="PIRSR600101-1"/>
    </source>
</evidence>
<evidence type="ECO:0000313" key="7">
    <source>
        <dbReference type="Proteomes" id="UP000274756"/>
    </source>
</evidence>
<evidence type="ECO:0000313" key="5">
    <source>
        <dbReference type="EMBL" id="VDN60866.1"/>
    </source>
</evidence>
<dbReference type="PRINTS" id="PR01210">
    <property type="entry name" value="GGTRANSPTASE"/>
</dbReference>
<dbReference type="OrthoDB" id="1081007at2759"/>